<evidence type="ECO:0000256" key="1">
    <source>
        <dbReference type="ARBA" id="ARBA00006726"/>
    </source>
</evidence>
<reference evidence="5" key="2">
    <citation type="submission" date="2025-08" db="UniProtKB">
        <authorList>
            <consortium name="Ensembl"/>
        </authorList>
    </citation>
    <scope>IDENTIFICATION</scope>
</reference>
<comment type="similarity">
    <text evidence="1">Belongs to the CDI family.</text>
</comment>
<dbReference type="GO" id="GO:0004861">
    <property type="term" value="F:cyclin-dependent protein serine/threonine kinase inhibitor activity"/>
    <property type="evidence" value="ECO:0007669"/>
    <property type="project" value="InterPro"/>
</dbReference>
<feature type="compositionally biased region" description="Basic residues" evidence="3">
    <location>
        <begin position="232"/>
        <end position="244"/>
    </location>
</feature>
<dbReference type="AlphaFoldDB" id="A0A670HNJ7"/>
<dbReference type="PANTHER" id="PTHR46778">
    <property type="entry name" value="CYCLIN-DEPENDENT KINASE INHIBITOR 1-RELATED"/>
    <property type="match status" value="1"/>
</dbReference>
<dbReference type="InterPro" id="IPR044898">
    <property type="entry name" value="CDI_dom_sf"/>
</dbReference>
<dbReference type="GO" id="GO:0007346">
    <property type="term" value="P:regulation of mitotic cell cycle"/>
    <property type="evidence" value="ECO:0007669"/>
    <property type="project" value="InterPro"/>
</dbReference>
<keyword evidence="2" id="KW-0649">Protein kinase inhibitor</keyword>
<organism evidence="5 6">
    <name type="scientific">Podarcis muralis</name>
    <name type="common">Wall lizard</name>
    <name type="synonym">Lacerta muralis</name>
    <dbReference type="NCBI Taxonomy" id="64176"/>
    <lineage>
        <taxon>Eukaryota</taxon>
        <taxon>Metazoa</taxon>
        <taxon>Chordata</taxon>
        <taxon>Craniata</taxon>
        <taxon>Vertebrata</taxon>
        <taxon>Euteleostomi</taxon>
        <taxon>Lepidosauria</taxon>
        <taxon>Squamata</taxon>
        <taxon>Bifurcata</taxon>
        <taxon>Unidentata</taxon>
        <taxon>Episquamata</taxon>
        <taxon>Laterata</taxon>
        <taxon>Lacertibaenia</taxon>
        <taxon>Lacertidae</taxon>
        <taxon>Podarcis</taxon>
    </lineage>
</organism>
<keyword evidence="6" id="KW-1185">Reference proteome</keyword>
<dbReference type="Gene3D" id="4.10.365.10">
    <property type="entry name" value="p27"/>
    <property type="match status" value="1"/>
</dbReference>
<sequence length="285" mass="31928">MHVPAGARKGKGNRARRSEAAELRAEEAEPRAGRGGRATFSLPADVQAQELQQLGLPAVSGPGCQPSGPAKFESGPKAPPARGAPDLLPAALPRDPSRGRRPHSTELLLCSVMKDRRKGEKVEPRRCAKTNHVRRNLFGPVDHSNLQLDIQRILCTSMEKAKQRWNFDFWQEVPTEGLLQWEELQGHDVPPFYHTCVVREAPRPLQPMNRASAKEPKARHNGKVIEKPSKMAGKKSRPGRKRRQTSLTGKQHLHFHLMFVATSMQHHMTKDAQPRKITIHMSGIW</sequence>
<dbReference type="InterPro" id="IPR029841">
    <property type="entry name" value="CDKN1A"/>
</dbReference>
<dbReference type="PANTHER" id="PTHR46778:SF2">
    <property type="entry name" value="CYCLIN-DEPENDENT KINASE INHIBITOR DOMAIN-CONTAINING PROTEIN"/>
    <property type="match status" value="1"/>
</dbReference>
<dbReference type="GeneTree" id="ENSGT00960000187403"/>
<proteinExistence type="inferred from homology"/>
<dbReference type="Pfam" id="PF02234">
    <property type="entry name" value="CDI"/>
    <property type="match status" value="1"/>
</dbReference>
<evidence type="ECO:0000256" key="3">
    <source>
        <dbReference type="SAM" id="MobiDB-lite"/>
    </source>
</evidence>
<accession>A0A670HNJ7</accession>
<feature type="region of interest" description="Disordered" evidence="3">
    <location>
        <begin position="1"/>
        <end position="105"/>
    </location>
</feature>
<dbReference type="Proteomes" id="UP000472272">
    <property type="component" value="Chromosome 5"/>
</dbReference>
<protein>
    <recommendedName>
        <fullName evidence="4">Cyclin-dependent kinase inhibitor domain-containing protein</fullName>
    </recommendedName>
</protein>
<reference evidence="5" key="3">
    <citation type="submission" date="2025-09" db="UniProtKB">
        <authorList>
            <consortium name="Ensembl"/>
        </authorList>
    </citation>
    <scope>IDENTIFICATION</scope>
</reference>
<evidence type="ECO:0000313" key="6">
    <source>
        <dbReference type="Proteomes" id="UP000472272"/>
    </source>
</evidence>
<feature type="domain" description="Cyclin-dependent kinase inhibitor" evidence="4">
    <location>
        <begin position="136"/>
        <end position="184"/>
    </location>
</feature>
<evidence type="ECO:0000259" key="4">
    <source>
        <dbReference type="Pfam" id="PF02234"/>
    </source>
</evidence>
<feature type="compositionally biased region" description="Low complexity" evidence="3">
    <location>
        <begin position="80"/>
        <end position="94"/>
    </location>
</feature>
<evidence type="ECO:0000313" key="5">
    <source>
        <dbReference type="Ensembl" id="ENSPMRP00000001233.1"/>
    </source>
</evidence>
<feature type="region of interest" description="Disordered" evidence="3">
    <location>
        <begin position="226"/>
        <end position="248"/>
    </location>
</feature>
<reference evidence="5 6" key="1">
    <citation type="journal article" date="2019" name="Proc. Natl. Acad. Sci. U.S.A.">
        <title>Regulatory changes in pterin and carotenoid genes underlie balanced color polymorphisms in the wall lizard.</title>
        <authorList>
            <person name="Andrade P."/>
            <person name="Pinho C."/>
            <person name="Perez I de Lanuza G."/>
            <person name="Afonso S."/>
            <person name="Brejcha J."/>
            <person name="Rubin C.J."/>
            <person name="Wallerman O."/>
            <person name="Pereira P."/>
            <person name="Sabatino S.J."/>
            <person name="Bellati A."/>
            <person name="Pellitteri-Rosa D."/>
            <person name="Bosakova Z."/>
            <person name="Bunikis I."/>
            <person name="Carretero M.A."/>
            <person name="Feiner N."/>
            <person name="Marsik P."/>
            <person name="Pauperio F."/>
            <person name="Salvi D."/>
            <person name="Soler L."/>
            <person name="While G.M."/>
            <person name="Uller T."/>
            <person name="Font E."/>
            <person name="Andersson L."/>
            <person name="Carneiro M."/>
        </authorList>
    </citation>
    <scope>NUCLEOTIDE SEQUENCE</scope>
</reference>
<dbReference type="GO" id="GO:0072331">
    <property type="term" value="P:signal transduction by p53 class mediator"/>
    <property type="evidence" value="ECO:0007669"/>
    <property type="project" value="InterPro"/>
</dbReference>
<dbReference type="Ensembl" id="ENSPMRT00000001305.1">
    <property type="protein sequence ID" value="ENSPMRP00000001233.1"/>
    <property type="gene ID" value="ENSPMRG00000000919.1"/>
</dbReference>
<name>A0A670HNJ7_PODMU</name>
<evidence type="ECO:0000256" key="2">
    <source>
        <dbReference type="ARBA" id="ARBA00023013"/>
    </source>
</evidence>
<feature type="compositionally biased region" description="Basic and acidic residues" evidence="3">
    <location>
        <begin position="16"/>
        <end position="32"/>
    </location>
</feature>
<dbReference type="GO" id="GO:0005634">
    <property type="term" value="C:nucleus"/>
    <property type="evidence" value="ECO:0007669"/>
    <property type="project" value="InterPro"/>
</dbReference>
<dbReference type="InterPro" id="IPR003175">
    <property type="entry name" value="CDI_dom"/>
</dbReference>